<proteinExistence type="inferred from homology"/>
<dbReference type="Proteomes" id="UP001174210">
    <property type="component" value="Unassembled WGS sequence"/>
</dbReference>
<dbReference type="PROSITE" id="PS00059">
    <property type="entry name" value="ADH_ZINC"/>
    <property type="match status" value="1"/>
</dbReference>
<dbReference type="PANTHER" id="PTHR43880:SF12">
    <property type="entry name" value="ALCOHOL DEHYDROGENASE CLASS-3"/>
    <property type="match status" value="1"/>
</dbReference>
<evidence type="ECO:0000313" key="9">
    <source>
        <dbReference type="Proteomes" id="UP001174210"/>
    </source>
</evidence>
<evidence type="ECO:0000256" key="5">
    <source>
        <dbReference type="ARBA" id="ARBA00023027"/>
    </source>
</evidence>
<evidence type="ECO:0000313" key="8">
    <source>
        <dbReference type="EMBL" id="MDN4596687.1"/>
    </source>
</evidence>
<evidence type="ECO:0000256" key="1">
    <source>
        <dbReference type="ARBA" id="ARBA00008072"/>
    </source>
</evidence>
<dbReference type="SUPFAM" id="SSF51735">
    <property type="entry name" value="NAD(P)-binding Rossmann-fold domains"/>
    <property type="match status" value="1"/>
</dbReference>
<dbReference type="Pfam" id="PF00107">
    <property type="entry name" value="ADH_zinc_N"/>
    <property type="match status" value="1"/>
</dbReference>
<sequence>MARIPITAAVLETPGEPLRATTVYLDEPGPGEVLVRTEAAGLCHSDLHYLNGSLAIVTPVVLGHEVVGRVDQVGTGVTRLRPGDRVVATVTPSCGACSQCVSGHPTQCLRVGELRERAEPLIVDADGVEVGSLAGIGAFAEAFVVREAALALVTDDVDPLAACLLGCCISTGVGAVVHGAAVSASDTVLVIGCGGVGMAAIQGARICGARRIVAVDLHPEKLELARQLGATDVILASDDVRGRVDTIAPNGVTRAFEAVGRPATAELAFSLLAPGGVATILGLMPEGSRINVDASALIEGDRKLQGAYMGGNRFLADIDLLTDHHRTGRLDLESMVTGVVSLNDINDGFDAMRDPQSIRTVVDFRGKVPA</sequence>
<dbReference type="InterPro" id="IPR013154">
    <property type="entry name" value="ADH-like_N"/>
</dbReference>
<dbReference type="InterPro" id="IPR036291">
    <property type="entry name" value="NAD(P)-bd_dom_sf"/>
</dbReference>
<comment type="similarity">
    <text evidence="1 6">Belongs to the zinc-containing alcohol dehydrogenase family.</text>
</comment>
<keyword evidence="5" id="KW-0520">NAD</keyword>
<feature type="domain" description="Enoyl reductase (ER)" evidence="7">
    <location>
        <begin position="15"/>
        <end position="362"/>
    </location>
</feature>
<accession>A0ABT8IWD4</accession>
<dbReference type="RefSeq" id="WP_301217018.1">
    <property type="nucleotide sequence ID" value="NZ_JAROCB010000002.1"/>
</dbReference>
<dbReference type="Pfam" id="PF08240">
    <property type="entry name" value="ADH_N"/>
    <property type="match status" value="1"/>
</dbReference>
<reference evidence="8" key="1">
    <citation type="submission" date="2023-03" db="EMBL/GenBank/DDBJ databases">
        <title>MT1 and MT2 Draft Genomes of Novel Species.</title>
        <authorList>
            <person name="Venkateswaran K."/>
        </authorList>
    </citation>
    <scope>NUCLEOTIDE SEQUENCE</scope>
    <source>
        <strain evidence="8">F6_8S_P_1A</strain>
    </source>
</reference>
<keyword evidence="3 6" id="KW-0862">Zinc</keyword>
<gene>
    <name evidence="8" type="ORF">P5G59_06020</name>
</gene>
<keyword evidence="2 6" id="KW-0479">Metal-binding</keyword>
<evidence type="ECO:0000256" key="4">
    <source>
        <dbReference type="ARBA" id="ARBA00023002"/>
    </source>
</evidence>
<dbReference type="CDD" id="cd08279">
    <property type="entry name" value="Zn_ADH_class_III"/>
    <property type="match status" value="1"/>
</dbReference>
<dbReference type="SUPFAM" id="SSF50129">
    <property type="entry name" value="GroES-like"/>
    <property type="match status" value="2"/>
</dbReference>
<dbReference type="InterPro" id="IPR013149">
    <property type="entry name" value="ADH-like_C"/>
</dbReference>
<protein>
    <submittedName>
        <fullName evidence="8">Zn-dependent alcohol dehydrogenase</fullName>
    </submittedName>
</protein>
<dbReference type="EMBL" id="JAROCB010000002">
    <property type="protein sequence ID" value="MDN4596687.1"/>
    <property type="molecule type" value="Genomic_DNA"/>
</dbReference>
<dbReference type="InterPro" id="IPR002328">
    <property type="entry name" value="ADH_Zn_CS"/>
</dbReference>
<evidence type="ECO:0000256" key="3">
    <source>
        <dbReference type="ARBA" id="ARBA00022833"/>
    </source>
</evidence>
<dbReference type="Gene3D" id="3.40.50.720">
    <property type="entry name" value="NAD(P)-binding Rossmann-like Domain"/>
    <property type="match status" value="1"/>
</dbReference>
<dbReference type="SMART" id="SM00829">
    <property type="entry name" value="PKS_ER"/>
    <property type="match status" value="1"/>
</dbReference>
<dbReference type="Gene3D" id="3.90.180.10">
    <property type="entry name" value="Medium-chain alcohol dehydrogenases, catalytic domain"/>
    <property type="match status" value="1"/>
</dbReference>
<organism evidence="8 9">
    <name type="scientific">Leifsonia virtsii</name>
    <dbReference type="NCBI Taxonomy" id="3035915"/>
    <lineage>
        <taxon>Bacteria</taxon>
        <taxon>Bacillati</taxon>
        <taxon>Actinomycetota</taxon>
        <taxon>Actinomycetes</taxon>
        <taxon>Micrococcales</taxon>
        <taxon>Microbacteriaceae</taxon>
        <taxon>Leifsonia</taxon>
    </lineage>
</organism>
<comment type="cofactor">
    <cofactor evidence="6">
        <name>Zn(2+)</name>
        <dbReference type="ChEBI" id="CHEBI:29105"/>
    </cofactor>
</comment>
<name>A0ABT8IWD4_9MICO</name>
<evidence type="ECO:0000256" key="2">
    <source>
        <dbReference type="ARBA" id="ARBA00022723"/>
    </source>
</evidence>
<evidence type="ECO:0000256" key="6">
    <source>
        <dbReference type="RuleBase" id="RU361277"/>
    </source>
</evidence>
<comment type="caution">
    <text evidence="8">The sequence shown here is derived from an EMBL/GenBank/DDBJ whole genome shotgun (WGS) entry which is preliminary data.</text>
</comment>
<keyword evidence="4" id="KW-0560">Oxidoreductase</keyword>
<dbReference type="InterPro" id="IPR020843">
    <property type="entry name" value="ER"/>
</dbReference>
<dbReference type="InterPro" id="IPR011032">
    <property type="entry name" value="GroES-like_sf"/>
</dbReference>
<keyword evidence="9" id="KW-1185">Reference proteome</keyword>
<dbReference type="PANTHER" id="PTHR43880">
    <property type="entry name" value="ALCOHOL DEHYDROGENASE"/>
    <property type="match status" value="1"/>
</dbReference>
<evidence type="ECO:0000259" key="7">
    <source>
        <dbReference type="SMART" id="SM00829"/>
    </source>
</evidence>